<feature type="domain" description="SHSP" evidence="3">
    <location>
        <begin position="36"/>
        <end position="148"/>
    </location>
</feature>
<protein>
    <submittedName>
        <fullName evidence="4">Hsp20/alpha crystallin family protein</fullName>
    </submittedName>
</protein>
<evidence type="ECO:0000313" key="4">
    <source>
        <dbReference type="EMBL" id="HGB15465.1"/>
    </source>
</evidence>
<reference evidence="4" key="1">
    <citation type="journal article" date="2020" name="mSystems">
        <title>Genome- and Community-Level Interaction Insights into Carbon Utilization and Element Cycling Functions of Hydrothermarchaeota in Hydrothermal Sediment.</title>
        <authorList>
            <person name="Zhou Z."/>
            <person name="Liu Y."/>
            <person name="Xu W."/>
            <person name="Pan J."/>
            <person name="Luo Z.H."/>
            <person name="Li M."/>
        </authorList>
    </citation>
    <scope>NUCLEOTIDE SEQUENCE [LARGE SCALE GENOMIC DNA]</scope>
    <source>
        <strain evidence="4">SpSt-776</strain>
    </source>
</reference>
<comment type="caution">
    <text evidence="4">The sequence shown here is derived from an EMBL/GenBank/DDBJ whole genome shotgun (WGS) entry which is preliminary data.</text>
</comment>
<evidence type="ECO:0000259" key="3">
    <source>
        <dbReference type="PROSITE" id="PS01031"/>
    </source>
</evidence>
<evidence type="ECO:0000256" key="2">
    <source>
        <dbReference type="RuleBase" id="RU003616"/>
    </source>
</evidence>
<sequence>MPFFWETEWDPFRELEVLQRRMDRLFRLSFGFEPVPRRVGVYPLVNISEDRDYYYIRAELPGVKPEDLDIQIKNKSLVIRGERKIPGEGKEVNYHRRERESGFFRRVVTLPGRVDTNKVEATCKDGILTIKLAKPEEVKPRQIKIISD</sequence>
<dbReference type="CDD" id="cd06464">
    <property type="entry name" value="ACD_sHsps-like"/>
    <property type="match status" value="1"/>
</dbReference>
<name>A0A7C3SLU8_9BACT</name>
<dbReference type="PROSITE" id="PS01031">
    <property type="entry name" value="SHSP"/>
    <property type="match status" value="1"/>
</dbReference>
<proteinExistence type="inferred from homology"/>
<comment type="similarity">
    <text evidence="1 2">Belongs to the small heat shock protein (HSP20) family.</text>
</comment>
<dbReference type="EMBL" id="DTHB01000053">
    <property type="protein sequence ID" value="HGB15465.1"/>
    <property type="molecule type" value="Genomic_DNA"/>
</dbReference>
<dbReference type="InterPro" id="IPR002068">
    <property type="entry name" value="A-crystallin/Hsp20_dom"/>
</dbReference>
<evidence type="ECO:0000256" key="1">
    <source>
        <dbReference type="PROSITE-ProRule" id="PRU00285"/>
    </source>
</evidence>
<accession>A0A7C3SLU8</accession>
<organism evidence="4">
    <name type="scientific">Desulfobacca acetoxidans</name>
    <dbReference type="NCBI Taxonomy" id="60893"/>
    <lineage>
        <taxon>Bacteria</taxon>
        <taxon>Pseudomonadati</taxon>
        <taxon>Thermodesulfobacteriota</taxon>
        <taxon>Desulfobaccia</taxon>
        <taxon>Desulfobaccales</taxon>
        <taxon>Desulfobaccaceae</taxon>
        <taxon>Desulfobacca</taxon>
    </lineage>
</organism>
<dbReference type="Pfam" id="PF00011">
    <property type="entry name" value="HSP20"/>
    <property type="match status" value="1"/>
</dbReference>
<dbReference type="InterPro" id="IPR031107">
    <property type="entry name" value="Small_HSP"/>
</dbReference>
<dbReference type="InterPro" id="IPR008978">
    <property type="entry name" value="HSP20-like_chaperone"/>
</dbReference>
<gene>
    <name evidence="4" type="ORF">ENV62_09565</name>
</gene>
<dbReference type="Gene3D" id="2.60.40.790">
    <property type="match status" value="1"/>
</dbReference>
<dbReference type="PANTHER" id="PTHR11527">
    <property type="entry name" value="HEAT-SHOCK PROTEIN 20 FAMILY MEMBER"/>
    <property type="match status" value="1"/>
</dbReference>
<dbReference type="AlphaFoldDB" id="A0A7C3SLU8"/>
<dbReference type="SUPFAM" id="SSF49764">
    <property type="entry name" value="HSP20-like chaperones"/>
    <property type="match status" value="1"/>
</dbReference>